<accession>A0A2P6PC08</accession>
<keyword evidence="2" id="KW-1185">Reference proteome</keyword>
<dbReference type="Proteomes" id="UP000238479">
    <property type="component" value="Chromosome 7"/>
</dbReference>
<name>A0A2P6PC08_ROSCH</name>
<evidence type="ECO:0000313" key="1">
    <source>
        <dbReference type="EMBL" id="PRQ19466.1"/>
    </source>
</evidence>
<gene>
    <name evidence="1" type="ORF">RchiOBHm_Chr7g0217521</name>
</gene>
<evidence type="ECO:0000313" key="2">
    <source>
        <dbReference type="Proteomes" id="UP000238479"/>
    </source>
</evidence>
<dbReference type="AlphaFoldDB" id="A0A2P6PC08"/>
<reference evidence="1 2" key="1">
    <citation type="journal article" date="2018" name="Nat. Genet.">
        <title>The Rosa genome provides new insights in the design of modern roses.</title>
        <authorList>
            <person name="Bendahmane M."/>
        </authorList>
    </citation>
    <scope>NUCLEOTIDE SEQUENCE [LARGE SCALE GENOMIC DNA]</scope>
    <source>
        <strain evidence="2">cv. Old Blush</strain>
    </source>
</reference>
<dbReference type="EMBL" id="PDCK01000045">
    <property type="protein sequence ID" value="PRQ19466.1"/>
    <property type="molecule type" value="Genomic_DNA"/>
</dbReference>
<organism evidence="1 2">
    <name type="scientific">Rosa chinensis</name>
    <name type="common">China rose</name>
    <dbReference type="NCBI Taxonomy" id="74649"/>
    <lineage>
        <taxon>Eukaryota</taxon>
        <taxon>Viridiplantae</taxon>
        <taxon>Streptophyta</taxon>
        <taxon>Embryophyta</taxon>
        <taxon>Tracheophyta</taxon>
        <taxon>Spermatophyta</taxon>
        <taxon>Magnoliopsida</taxon>
        <taxon>eudicotyledons</taxon>
        <taxon>Gunneridae</taxon>
        <taxon>Pentapetalae</taxon>
        <taxon>rosids</taxon>
        <taxon>fabids</taxon>
        <taxon>Rosales</taxon>
        <taxon>Rosaceae</taxon>
        <taxon>Rosoideae</taxon>
        <taxon>Rosoideae incertae sedis</taxon>
        <taxon>Rosa</taxon>
    </lineage>
</organism>
<sequence>MNHPRRYCCIISLSVCFSITSKMMLHRPRQKVLHLTWCILLVSIEIEMCVQLFI</sequence>
<comment type="caution">
    <text evidence="1">The sequence shown here is derived from an EMBL/GenBank/DDBJ whole genome shotgun (WGS) entry which is preliminary data.</text>
</comment>
<proteinExistence type="predicted"/>
<protein>
    <submittedName>
        <fullName evidence="1">Uncharacterized protein</fullName>
    </submittedName>
</protein>
<dbReference type="Gramene" id="PRQ19466">
    <property type="protein sequence ID" value="PRQ19466"/>
    <property type="gene ID" value="RchiOBHm_Chr7g0217521"/>
</dbReference>